<dbReference type="PANTHER" id="PTHR30149">
    <property type="entry name" value="HYDROGENASE PROTEIN ASSEMBLY PROTEIN HYPD"/>
    <property type="match status" value="1"/>
</dbReference>
<dbReference type="PIRSF" id="PIRSF005622">
    <property type="entry name" value="Hydrgn_mat_hypD"/>
    <property type="match status" value="1"/>
</dbReference>
<proteinExistence type="inferred from homology"/>
<evidence type="ECO:0000256" key="2">
    <source>
        <dbReference type="ARBA" id="ARBA00022723"/>
    </source>
</evidence>
<dbReference type="Gene3D" id="3.40.50.11750">
    <property type="entry name" value="HypD, alpha/beta domain 1"/>
    <property type="match status" value="2"/>
</dbReference>
<gene>
    <name evidence="4" type="ORF">MNBD_DELTA01-127</name>
</gene>
<dbReference type="GO" id="GO:0070025">
    <property type="term" value="F:carbon monoxide binding"/>
    <property type="evidence" value="ECO:0007669"/>
    <property type="project" value="TreeGrafter"/>
</dbReference>
<dbReference type="EMBL" id="UOEA01000097">
    <property type="protein sequence ID" value="VAV85745.1"/>
    <property type="molecule type" value="Genomic_DNA"/>
</dbReference>
<dbReference type="NCBIfam" id="TIGR00075">
    <property type="entry name" value="hypD"/>
    <property type="match status" value="1"/>
</dbReference>
<dbReference type="GO" id="GO:0005506">
    <property type="term" value="F:iron ion binding"/>
    <property type="evidence" value="ECO:0007669"/>
    <property type="project" value="TreeGrafter"/>
</dbReference>
<evidence type="ECO:0000256" key="1">
    <source>
        <dbReference type="ARBA" id="ARBA00007888"/>
    </source>
</evidence>
<dbReference type="AlphaFoldDB" id="A0A3B0RQ76"/>
<dbReference type="GO" id="GO:0051604">
    <property type="term" value="P:protein maturation"/>
    <property type="evidence" value="ECO:0007669"/>
    <property type="project" value="TreeGrafter"/>
</dbReference>
<name>A0A3B0RQ76_9ZZZZ</name>
<evidence type="ECO:0000256" key="3">
    <source>
        <dbReference type="ARBA" id="ARBA00023004"/>
    </source>
</evidence>
<accession>A0A3B0RQ76</accession>
<keyword evidence="3" id="KW-0408">Iron</keyword>
<dbReference type="Gene3D" id="6.10.20.100">
    <property type="match status" value="1"/>
</dbReference>
<organism evidence="4">
    <name type="scientific">hydrothermal vent metagenome</name>
    <dbReference type="NCBI Taxonomy" id="652676"/>
    <lineage>
        <taxon>unclassified sequences</taxon>
        <taxon>metagenomes</taxon>
        <taxon>ecological metagenomes</taxon>
    </lineage>
</organism>
<dbReference type="InterPro" id="IPR042243">
    <property type="entry name" value="HypD_1"/>
</dbReference>
<dbReference type="GO" id="GO:0051539">
    <property type="term" value="F:4 iron, 4 sulfur cluster binding"/>
    <property type="evidence" value="ECO:0007669"/>
    <property type="project" value="TreeGrafter"/>
</dbReference>
<protein>
    <submittedName>
        <fullName evidence="4">[NiFe] hydrogenase metallocenter assembly protein HypD</fullName>
    </submittedName>
</protein>
<sequence length="370" mass="39337">MKYLDEFRDEARALAILKEIVKLGTKEVSFMEICGSHTHTISKSGLRGVLPGNIKLISGPGCPVCVTAQSEIDAVVNFADTNTDVIITTFGDMLRVPGSFSSLEQARGRGADVRIIYSPLEALAIAREHPAKEVVLLSVGFETTAPLTASTIKSAEAEGITNLTIYPMHKLTPPAMAALLDSDDMRIDGFICPGHVTAIIGADAYGFISKKYKRPCVVAGFEPLDALFAIYMLLRQLDEGRSDIENEYDRVVSRGGNAKARAVMGEVFEPTGALWRGLGTIPSSGLALRAGFAGFSAAERFGIDASMFNNGDADTDGCACGDVLRGVISPSACPLFAITCTPMSPQGPCMVSGEGACSAWYSYERKAVSL</sequence>
<dbReference type="SMR" id="A0A3B0RQ76"/>
<keyword evidence="2" id="KW-0479">Metal-binding</keyword>
<comment type="similarity">
    <text evidence="1">Belongs to the HypD family.</text>
</comment>
<dbReference type="InterPro" id="IPR002780">
    <property type="entry name" value="Hyd_form_HypD"/>
</dbReference>
<dbReference type="Pfam" id="PF01924">
    <property type="entry name" value="HypD"/>
    <property type="match status" value="1"/>
</dbReference>
<dbReference type="InterPro" id="IPR042244">
    <property type="entry name" value="HypD_2_sf"/>
</dbReference>
<evidence type="ECO:0000313" key="4">
    <source>
        <dbReference type="EMBL" id="VAV85745.1"/>
    </source>
</evidence>
<dbReference type="PANTHER" id="PTHR30149:SF0">
    <property type="entry name" value="HYDROGENASE MATURATION FACTOR HYPD"/>
    <property type="match status" value="1"/>
</dbReference>
<reference evidence="4" key="1">
    <citation type="submission" date="2018-06" db="EMBL/GenBank/DDBJ databases">
        <authorList>
            <person name="Zhirakovskaya E."/>
        </authorList>
    </citation>
    <scope>NUCLEOTIDE SEQUENCE</scope>
</reference>